<feature type="compositionally biased region" description="Low complexity" evidence="6">
    <location>
        <begin position="241"/>
        <end position="251"/>
    </location>
</feature>
<name>A0A232M0K0_9EURO</name>
<organism evidence="7 8">
    <name type="scientific">Elaphomyces granulatus</name>
    <dbReference type="NCBI Taxonomy" id="519963"/>
    <lineage>
        <taxon>Eukaryota</taxon>
        <taxon>Fungi</taxon>
        <taxon>Dikarya</taxon>
        <taxon>Ascomycota</taxon>
        <taxon>Pezizomycotina</taxon>
        <taxon>Eurotiomycetes</taxon>
        <taxon>Eurotiomycetidae</taxon>
        <taxon>Eurotiales</taxon>
        <taxon>Elaphomycetaceae</taxon>
        <taxon>Elaphomyces</taxon>
    </lineage>
</organism>
<reference evidence="7 8" key="1">
    <citation type="journal article" date="2015" name="Environ. Microbiol.">
        <title>Metagenome sequence of Elaphomyces granulatus from sporocarp tissue reveals Ascomycota ectomycorrhizal fingerprints of genome expansion and a Proteobacteria-rich microbiome.</title>
        <authorList>
            <person name="Quandt C.A."/>
            <person name="Kohler A."/>
            <person name="Hesse C.N."/>
            <person name="Sharpton T.J."/>
            <person name="Martin F."/>
            <person name="Spatafora J.W."/>
        </authorList>
    </citation>
    <scope>NUCLEOTIDE SEQUENCE [LARGE SCALE GENOMIC DNA]</scope>
    <source>
        <strain evidence="7 8">OSC145934</strain>
    </source>
</reference>
<evidence type="ECO:0000256" key="3">
    <source>
        <dbReference type="ARBA" id="ARBA00023239"/>
    </source>
</evidence>
<sequence>MALVQYPDSDSPSNESSDKEQTPPRRPSLKRTRKSDLPDETRPTLPPLPTSFHDLYASGIRLSTRDDPSLHEGRIRAIPHVEGNWPSHIYLEWYPSRLERSILNDILSQCENPPADDAVEVRPLLQSDLGAQLPLHISLSRPCVLTTDQRQPFIQRLEDDIRGSGIRPPDDLPTRFHVTLEQLDWVANAERTRWFLVLRVRPSENNDLYGLLRISNQLLAAFGQPPLYQVAGESLLGKKMGMKAKGSTTGTRRQRGGGKPSHTPNISSVDYSACFHVSIAWALAEPSLEQKHRLATIDLHRLTSIKIQFSNVKVKMGNQVLNLALSTLKLDTSGFGGL</sequence>
<dbReference type="Proteomes" id="UP000243515">
    <property type="component" value="Unassembled WGS sequence"/>
</dbReference>
<feature type="active site" description="Proton donor/acceptor" evidence="5">
    <location>
        <position position="136"/>
    </location>
</feature>
<gene>
    <name evidence="5" type="primary">USB1</name>
    <name evidence="7" type="ORF">Egran_02351</name>
</gene>
<comment type="subcellular location">
    <subcellularLocation>
        <location evidence="5">Nucleus</location>
    </subcellularLocation>
</comment>
<dbReference type="EMBL" id="NPHW01003263">
    <property type="protein sequence ID" value="OXV09886.1"/>
    <property type="molecule type" value="Genomic_DNA"/>
</dbReference>
<feature type="region of interest" description="Disordered" evidence="6">
    <location>
        <begin position="241"/>
        <end position="265"/>
    </location>
</feature>
<comment type="caution">
    <text evidence="7">The sequence shown here is derived from an EMBL/GenBank/DDBJ whole genome shotgun (WGS) entry which is preliminary data.</text>
</comment>
<dbReference type="OrthoDB" id="49151at2759"/>
<comment type="function">
    <text evidence="5">Phosphodiesterase responsible for the U6 snRNA 3' end processing. Acts as an exoribonuclease (RNase) responsible for trimming the poly(U) tract of the last nucleotides in the pre-U6 snRNA molecule, leading to the formation of mature U6 snRNA.</text>
</comment>
<dbReference type="HAMAP" id="MF_03040">
    <property type="entry name" value="USB1"/>
    <property type="match status" value="1"/>
</dbReference>
<evidence type="ECO:0000256" key="4">
    <source>
        <dbReference type="ARBA" id="ARBA00023242"/>
    </source>
</evidence>
<evidence type="ECO:0000256" key="6">
    <source>
        <dbReference type="SAM" id="MobiDB-lite"/>
    </source>
</evidence>
<evidence type="ECO:0000313" key="8">
    <source>
        <dbReference type="Proteomes" id="UP000243515"/>
    </source>
</evidence>
<dbReference type="GO" id="GO:0034477">
    <property type="term" value="P:U6 snRNA 3'-end processing"/>
    <property type="evidence" value="ECO:0007669"/>
    <property type="project" value="UniProtKB-UniRule"/>
</dbReference>
<evidence type="ECO:0000256" key="2">
    <source>
        <dbReference type="ARBA" id="ARBA00022801"/>
    </source>
</evidence>
<dbReference type="InterPro" id="IPR027521">
    <property type="entry name" value="Usb1"/>
</dbReference>
<dbReference type="PANTHER" id="PTHR13522:SF3">
    <property type="entry name" value="U6 SNRNA PHOSPHODIESTERASE 1"/>
    <property type="match status" value="1"/>
</dbReference>
<dbReference type="AlphaFoldDB" id="A0A232M0K0"/>
<dbReference type="GO" id="GO:1990838">
    <property type="term" value="F:poly(U)-specific exoribonuclease activity, producing 3' uridine cyclic phosphate ends"/>
    <property type="evidence" value="ECO:0007669"/>
    <property type="project" value="UniProtKB-UniRule"/>
</dbReference>
<dbReference type="GO" id="GO:0016829">
    <property type="term" value="F:lyase activity"/>
    <property type="evidence" value="ECO:0007669"/>
    <property type="project" value="UniProtKB-KW"/>
</dbReference>
<dbReference type="Pfam" id="PF09749">
    <property type="entry name" value="HVSL"/>
    <property type="match status" value="1"/>
</dbReference>
<comment type="similarity">
    <text evidence="5">Belongs to the 2H phosphoesterase superfamily. USB1 family.</text>
</comment>
<evidence type="ECO:0000313" key="7">
    <source>
        <dbReference type="EMBL" id="OXV09886.1"/>
    </source>
</evidence>
<protein>
    <recommendedName>
        <fullName evidence="5">U6 snRNA phosphodiesterase</fullName>
        <ecNumber evidence="5">3.1.4.-</ecNumber>
    </recommendedName>
</protein>
<keyword evidence="8" id="KW-1185">Reference proteome</keyword>
<keyword evidence="2 5" id="KW-0378">Hydrolase</keyword>
<accession>A0A232M0K0</accession>
<feature type="region of interest" description="Disordered" evidence="6">
    <location>
        <begin position="1"/>
        <end position="52"/>
    </location>
</feature>
<proteinExistence type="inferred from homology"/>
<dbReference type="EC" id="3.1.4.-" evidence="5"/>
<keyword evidence="1 5" id="KW-0540">Nuclease</keyword>
<dbReference type="Gene3D" id="3.90.1140.10">
    <property type="entry name" value="Cyclic phosphodiesterase"/>
    <property type="match status" value="1"/>
</dbReference>
<keyword evidence="3" id="KW-0456">Lyase</keyword>
<feature type="active site" description="Proton donor/acceptor" evidence="5">
    <location>
        <position position="276"/>
    </location>
</feature>
<dbReference type="PANTHER" id="PTHR13522">
    <property type="entry name" value="U6 SNRNA PHOSPHODIESTERASE 1"/>
    <property type="match status" value="1"/>
</dbReference>
<keyword evidence="4 5" id="KW-0539">Nucleus</keyword>
<evidence type="ECO:0000256" key="5">
    <source>
        <dbReference type="HAMAP-Rule" id="MF_03040"/>
    </source>
</evidence>
<evidence type="ECO:0000256" key="1">
    <source>
        <dbReference type="ARBA" id="ARBA00022722"/>
    </source>
</evidence>
<dbReference type="GO" id="GO:0005634">
    <property type="term" value="C:nucleus"/>
    <property type="evidence" value="ECO:0007669"/>
    <property type="project" value="UniProtKB-SubCell"/>
</dbReference>